<gene>
    <name evidence="2" type="ORF">F2Z09_05355</name>
    <name evidence="1" type="ORF">F2Z22_04225</name>
</gene>
<keyword evidence="4" id="KW-1185">Reference proteome</keyword>
<reference evidence="3 4" key="1">
    <citation type="journal article" date="2019" name="Nat. Med.">
        <title>A library of human gut bacterial isolates paired with longitudinal multiomics data enables mechanistic microbiome research.</title>
        <authorList>
            <person name="Poyet M."/>
            <person name="Groussin M."/>
            <person name="Gibbons S.M."/>
            <person name="Avila-Pacheco J."/>
            <person name="Jiang X."/>
            <person name="Kearney S.M."/>
            <person name="Perrotta A.R."/>
            <person name="Berdy B."/>
            <person name="Zhao S."/>
            <person name="Lieberman T.D."/>
            <person name="Swanson P.K."/>
            <person name="Smith M."/>
            <person name="Roesemann S."/>
            <person name="Alexander J.E."/>
            <person name="Rich S.A."/>
            <person name="Livny J."/>
            <person name="Vlamakis H."/>
            <person name="Clish C."/>
            <person name="Bullock K."/>
            <person name="Deik A."/>
            <person name="Scott J."/>
            <person name="Pierce K.A."/>
            <person name="Xavier R.J."/>
            <person name="Alm E.J."/>
        </authorList>
    </citation>
    <scope>NUCLEOTIDE SEQUENCE [LARGE SCALE GENOMIC DNA]</scope>
    <source>
        <strain evidence="2 4">BIOML-A2</strain>
        <strain evidence="1 3">BIOML-A6</strain>
    </source>
</reference>
<dbReference type="AlphaFoldDB" id="A0A7J4YSH9"/>
<protein>
    <submittedName>
        <fullName evidence="1">SGNH/GDSL hydrolase family protein</fullName>
    </submittedName>
</protein>
<dbReference type="EMBL" id="VWAG01000006">
    <property type="protein sequence ID" value="KAA5258969.1"/>
    <property type="molecule type" value="Genomic_DNA"/>
</dbReference>
<dbReference type="Proteomes" id="UP000421791">
    <property type="component" value="Unassembled WGS sequence"/>
</dbReference>
<dbReference type="Proteomes" id="UP000440198">
    <property type="component" value="Unassembled WGS sequence"/>
</dbReference>
<dbReference type="RefSeq" id="WP_149923452.1">
    <property type="nucleotide sequence ID" value="NZ_JADOZO010000373.1"/>
</dbReference>
<sequence length="296" mass="35160">MKKILLCFWYIIAFIAVDRGLGIFINEGLNRYFGLNQHSEVLLIGHSHLMLATDKAKLETALNCRISKYCREGVNVADRYQMVKQYLESLYSDSLKIVLYGVDQFMFTGTGLSSNSYKLFYPFMDEKNIDQYIYDNTDRYDYWLHKLFCSTRYSDALLNSSIRGWRHDWSNYKSGFLKVEDLREQITKGQQRHIAFEPELMETFERTLQLLVEKNIKVILVNTPIANLLNQYEPEQYEKIINYFHDKAKSSPFIYYWDMNPEYSERYELFFDPIHLNPQGQKVASDKIIELFECDL</sequence>
<dbReference type="CDD" id="cd00229">
    <property type="entry name" value="SGNH_hydrolase"/>
    <property type="match status" value="1"/>
</dbReference>
<organism evidence="1 3">
    <name type="scientific">Bacteroides finegoldii</name>
    <dbReference type="NCBI Taxonomy" id="338188"/>
    <lineage>
        <taxon>Bacteria</taxon>
        <taxon>Pseudomonadati</taxon>
        <taxon>Bacteroidota</taxon>
        <taxon>Bacteroidia</taxon>
        <taxon>Bacteroidales</taxon>
        <taxon>Bacteroidaceae</taxon>
        <taxon>Bacteroides</taxon>
    </lineage>
</organism>
<dbReference type="EMBL" id="VWAK01000004">
    <property type="protein sequence ID" value="KAA5231997.1"/>
    <property type="molecule type" value="Genomic_DNA"/>
</dbReference>
<dbReference type="GO" id="GO:0016788">
    <property type="term" value="F:hydrolase activity, acting on ester bonds"/>
    <property type="evidence" value="ECO:0007669"/>
    <property type="project" value="UniProtKB-ARBA"/>
</dbReference>
<dbReference type="InterPro" id="IPR036514">
    <property type="entry name" value="SGNH_hydro_sf"/>
</dbReference>
<comment type="caution">
    <text evidence="1">The sequence shown here is derived from an EMBL/GenBank/DDBJ whole genome shotgun (WGS) entry which is preliminary data.</text>
</comment>
<dbReference type="SUPFAM" id="SSF52266">
    <property type="entry name" value="SGNH hydrolase"/>
    <property type="match status" value="1"/>
</dbReference>
<proteinExistence type="predicted"/>
<keyword evidence="1" id="KW-0378">Hydrolase</keyword>
<evidence type="ECO:0000313" key="2">
    <source>
        <dbReference type="EMBL" id="KAA5258969.1"/>
    </source>
</evidence>
<evidence type="ECO:0000313" key="4">
    <source>
        <dbReference type="Proteomes" id="UP000440198"/>
    </source>
</evidence>
<evidence type="ECO:0000313" key="3">
    <source>
        <dbReference type="Proteomes" id="UP000421791"/>
    </source>
</evidence>
<evidence type="ECO:0000313" key="1">
    <source>
        <dbReference type="EMBL" id="KAA5231997.1"/>
    </source>
</evidence>
<dbReference type="Gene3D" id="3.40.50.1110">
    <property type="entry name" value="SGNH hydrolase"/>
    <property type="match status" value="1"/>
</dbReference>
<name>A0A7J4YSH9_9BACE</name>
<accession>A0A7J4YSH9</accession>